<dbReference type="EnsemblMetazoa" id="CPIJ019527-RA">
    <property type="protein sequence ID" value="CPIJ019527-PA"/>
    <property type="gene ID" value="CPIJ019527"/>
</dbReference>
<accession>B0XKJ2</accession>
<evidence type="ECO:0000313" key="3">
    <source>
        <dbReference type="EnsemblMetazoa" id="CPIJ019527-PA"/>
    </source>
</evidence>
<reference evidence="3" key="2">
    <citation type="submission" date="2021-02" db="UniProtKB">
        <authorList>
            <consortium name="EnsemblMetazoa"/>
        </authorList>
    </citation>
    <scope>IDENTIFICATION</scope>
    <source>
        <strain evidence="3">JHB</strain>
    </source>
</reference>
<keyword evidence="4" id="KW-1185">Reference proteome</keyword>
<feature type="region of interest" description="Disordered" evidence="1">
    <location>
        <begin position="1"/>
        <end position="79"/>
    </location>
</feature>
<dbReference type="VEuPathDB" id="VectorBase:CPIJ019527"/>
<dbReference type="HOGENOM" id="CLU_2608374_0_0_1"/>
<name>B0XKJ2_CULQU</name>
<dbReference type="Proteomes" id="UP000002320">
    <property type="component" value="Unassembled WGS sequence"/>
</dbReference>
<dbReference type="EMBL" id="DS233862">
    <property type="protein sequence ID" value="EDS32016.1"/>
    <property type="molecule type" value="Genomic_DNA"/>
</dbReference>
<dbReference type="KEGG" id="cqu:CpipJ_CPIJ019527"/>
<dbReference type="InParanoid" id="B0XKJ2"/>
<evidence type="ECO:0000256" key="1">
    <source>
        <dbReference type="SAM" id="MobiDB-lite"/>
    </source>
</evidence>
<evidence type="ECO:0000313" key="4">
    <source>
        <dbReference type="Proteomes" id="UP000002320"/>
    </source>
</evidence>
<gene>
    <name evidence="3" type="primary">6054210</name>
    <name evidence="2" type="ORF">CpipJ_CPIJ019527</name>
</gene>
<dbReference type="AlphaFoldDB" id="B0XKJ2"/>
<proteinExistence type="predicted"/>
<organism>
    <name type="scientific">Culex quinquefasciatus</name>
    <name type="common">Southern house mosquito</name>
    <name type="synonym">Culex pungens</name>
    <dbReference type="NCBI Taxonomy" id="7176"/>
    <lineage>
        <taxon>Eukaryota</taxon>
        <taxon>Metazoa</taxon>
        <taxon>Ecdysozoa</taxon>
        <taxon>Arthropoda</taxon>
        <taxon>Hexapoda</taxon>
        <taxon>Insecta</taxon>
        <taxon>Pterygota</taxon>
        <taxon>Neoptera</taxon>
        <taxon>Endopterygota</taxon>
        <taxon>Diptera</taxon>
        <taxon>Nematocera</taxon>
        <taxon>Culicoidea</taxon>
        <taxon>Culicidae</taxon>
        <taxon>Culicinae</taxon>
        <taxon>Culicini</taxon>
        <taxon>Culex</taxon>
        <taxon>Culex</taxon>
    </lineage>
</organism>
<protein>
    <submittedName>
        <fullName evidence="2 3">Uncharacterized protein</fullName>
    </submittedName>
</protein>
<feature type="compositionally biased region" description="Polar residues" evidence="1">
    <location>
        <begin position="50"/>
        <end position="60"/>
    </location>
</feature>
<reference evidence="2" key="1">
    <citation type="submission" date="2007-03" db="EMBL/GenBank/DDBJ databases">
        <title>Annotation of Culex pipiens quinquefasciatus.</title>
        <authorList>
            <consortium name="The Broad Institute Genome Sequencing Platform"/>
            <person name="Atkinson P.W."/>
            <person name="Hemingway J."/>
            <person name="Christensen B.M."/>
            <person name="Higgs S."/>
            <person name="Kodira C."/>
            <person name="Hannick L."/>
            <person name="Megy K."/>
            <person name="O'Leary S."/>
            <person name="Pearson M."/>
            <person name="Haas B.J."/>
            <person name="Mauceli E."/>
            <person name="Wortman J.R."/>
            <person name="Lee N.H."/>
            <person name="Guigo R."/>
            <person name="Stanke M."/>
            <person name="Alvarado L."/>
            <person name="Amedeo P."/>
            <person name="Antoine C.H."/>
            <person name="Arensburger P."/>
            <person name="Bidwell S.L."/>
            <person name="Crawford M."/>
            <person name="Camaro F."/>
            <person name="Devon K."/>
            <person name="Engels R."/>
            <person name="Hammond M."/>
            <person name="Howarth C."/>
            <person name="Koehrsen M."/>
            <person name="Lawson D."/>
            <person name="Montgomery P."/>
            <person name="Nene V."/>
            <person name="Nusbaum C."/>
            <person name="Puiu D."/>
            <person name="Romero-Severson J."/>
            <person name="Severson D.W."/>
            <person name="Shumway M."/>
            <person name="Sisk P."/>
            <person name="Stolte C."/>
            <person name="Zeng Q."/>
            <person name="Eisenstadt E."/>
            <person name="Fraser-Liggett C."/>
            <person name="Strausberg R."/>
            <person name="Galagan J."/>
            <person name="Birren B."/>
            <person name="Collins F.H."/>
        </authorList>
    </citation>
    <scope>NUCLEOTIDE SEQUENCE [LARGE SCALE GENOMIC DNA]</scope>
    <source>
        <strain evidence="2">JHB</strain>
    </source>
</reference>
<feature type="compositionally biased region" description="Basic and acidic residues" evidence="1">
    <location>
        <begin position="34"/>
        <end position="49"/>
    </location>
</feature>
<feature type="compositionally biased region" description="Polar residues" evidence="1">
    <location>
        <begin position="68"/>
        <end position="79"/>
    </location>
</feature>
<evidence type="ECO:0000313" key="2">
    <source>
        <dbReference type="EMBL" id="EDS32016.1"/>
    </source>
</evidence>
<sequence>MFGLPSDRSREATDPIGDLISVPPVSCVHSVRSVGDDSHDMERRSERLSKSTLARTCSPSRSHRKPASITTTHTTPHHE</sequence>